<keyword evidence="1" id="KW-0812">Transmembrane</keyword>
<dbReference type="Proteomes" id="UP001628179">
    <property type="component" value="Unassembled WGS sequence"/>
</dbReference>
<evidence type="ECO:0000313" key="3">
    <source>
        <dbReference type="Proteomes" id="UP001628179"/>
    </source>
</evidence>
<dbReference type="GeneID" id="98178435"/>
<feature type="transmembrane region" description="Helical" evidence="1">
    <location>
        <begin position="126"/>
        <end position="151"/>
    </location>
</feature>
<keyword evidence="3" id="KW-1185">Reference proteome</keyword>
<organism evidence="2 3">
    <name type="scientific">Madurella fahalii</name>
    <dbReference type="NCBI Taxonomy" id="1157608"/>
    <lineage>
        <taxon>Eukaryota</taxon>
        <taxon>Fungi</taxon>
        <taxon>Dikarya</taxon>
        <taxon>Ascomycota</taxon>
        <taxon>Pezizomycotina</taxon>
        <taxon>Sordariomycetes</taxon>
        <taxon>Sordariomycetidae</taxon>
        <taxon>Sordariales</taxon>
        <taxon>Sordariales incertae sedis</taxon>
        <taxon>Madurella</taxon>
    </lineage>
</organism>
<dbReference type="RefSeq" id="XP_070919213.1">
    <property type="nucleotide sequence ID" value="XM_071063112.1"/>
</dbReference>
<accession>A0ABQ0GI91</accession>
<evidence type="ECO:0000313" key="2">
    <source>
        <dbReference type="EMBL" id="GAB1317482.1"/>
    </source>
</evidence>
<proteinExistence type="predicted"/>
<dbReference type="EMBL" id="BAAFSV010000004">
    <property type="protein sequence ID" value="GAB1317482.1"/>
    <property type="molecule type" value="Genomic_DNA"/>
</dbReference>
<keyword evidence="1" id="KW-0472">Membrane</keyword>
<sequence>MLRKWKRYCELAKRAGTWRDAATWTGMTLKKFRRHKAVLVRRFNLRAPCIRGKDVADSNSLLVIQTFNIKYDTSIFSWERHCIQVSGYYLGLARSRARGRLKTGEDGLAMSIKFMHYKGADNKLKLAIFFFTPTRRLIFCFISVIVSLAIYENAIELKVWRKGAANAVNGNAPNAVRDQMMRYDPK</sequence>
<gene>
    <name evidence="2" type="ORF">MFIFM68171_07692</name>
</gene>
<comment type="caution">
    <text evidence="2">The sequence shown here is derived from an EMBL/GenBank/DDBJ whole genome shotgun (WGS) entry which is preliminary data.</text>
</comment>
<name>A0ABQ0GI91_9PEZI</name>
<protein>
    <submittedName>
        <fullName evidence="2">Uncharacterized protein</fullName>
    </submittedName>
</protein>
<reference evidence="2 3" key="1">
    <citation type="submission" date="2024-09" db="EMBL/GenBank/DDBJ databases">
        <title>Itraconazole resistance in Madurella fahalii resulting from another homologue of gene encoding cytochrome P450 14-alpha sterol demethylase (CYP51).</title>
        <authorList>
            <person name="Yoshioka I."/>
            <person name="Fahal A.H."/>
            <person name="Kaneko S."/>
            <person name="Yaguchi T."/>
        </authorList>
    </citation>
    <scope>NUCLEOTIDE SEQUENCE [LARGE SCALE GENOMIC DNA]</scope>
    <source>
        <strain evidence="2 3">IFM 68171</strain>
    </source>
</reference>
<keyword evidence="1" id="KW-1133">Transmembrane helix</keyword>
<evidence type="ECO:0000256" key="1">
    <source>
        <dbReference type="SAM" id="Phobius"/>
    </source>
</evidence>